<evidence type="ECO:0000259" key="1">
    <source>
        <dbReference type="Pfam" id="PF17921"/>
    </source>
</evidence>
<protein>
    <recommendedName>
        <fullName evidence="1">Integrase zinc-binding domain-containing protein</fullName>
    </recommendedName>
</protein>
<dbReference type="Pfam" id="PF17921">
    <property type="entry name" value="Integrase_H2C2"/>
    <property type="match status" value="1"/>
</dbReference>
<accession>A0A1S4AWK7</accession>
<dbReference type="AlphaFoldDB" id="A0A1S4AWK7"/>
<dbReference type="RefSeq" id="XP_016481079.1">
    <property type="nucleotide sequence ID" value="XM_016625593.1"/>
</dbReference>
<reference evidence="2" key="1">
    <citation type="submission" date="2025-08" db="UniProtKB">
        <authorList>
            <consortium name="RefSeq"/>
        </authorList>
    </citation>
    <scope>IDENTIFICATION</scope>
</reference>
<dbReference type="OrthoDB" id="1432876at2759"/>
<dbReference type="PANTHER" id="PTHR47266">
    <property type="entry name" value="ENDONUCLEASE-RELATED"/>
    <property type="match status" value="1"/>
</dbReference>
<evidence type="ECO:0000313" key="2">
    <source>
        <dbReference type="RefSeq" id="XP_016481079.1"/>
    </source>
</evidence>
<organism evidence="2">
    <name type="scientific">Nicotiana tabacum</name>
    <name type="common">Common tobacco</name>
    <dbReference type="NCBI Taxonomy" id="4097"/>
    <lineage>
        <taxon>Eukaryota</taxon>
        <taxon>Viridiplantae</taxon>
        <taxon>Streptophyta</taxon>
        <taxon>Embryophyta</taxon>
        <taxon>Tracheophyta</taxon>
        <taxon>Spermatophyta</taxon>
        <taxon>Magnoliopsida</taxon>
        <taxon>eudicotyledons</taxon>
        <taxon>Gunneridae</taxon>
        <taxon>Pentapetalae</taxon>
        <taxon>asterids</taxon>
        <taxon>lamiids</taxon>
        <taxon>Solanales</taxon>
        <taxon>Solanaceae</taxon>
        <taxon>Nicotianoideae</taxon>
        <taxon>Nicotianeae</taxon>
        <taxon>Nicotiana</taxon>
    </lineage>
</organism>
<feature type="non-terminal residue" evidence="2">
    <location>
        <position position="180"/>
    </location>
</feature>
<dbReference type="STRING" id="4097.A0A1S4AWK7"/>
<dbReference type="Gene3D" id="1.10.340.70">
    <property type="match status" value="1"/>
</dbReference>
<proteinExistence type="predicted"/>
<sequence>MIRRCIPEIDQASIFQACHASPYGGYFGGVKTTAKVLDSGFYWPALFKDAHFWVKSCAECQQTRNISCRHEIPMNPIQEVEVFDIWKIDFMGSFVSSYGNKYILWANGGVKQRNKSVLTKIVNATRIDWAKKLDDALWAYRTAFKTPIAPRLAPGADENAKGINKYTQLPSSSLGAEENN</sequence>
<feature type="domain" description="Integrase zinc-binding" evidence="1">
    <location>
        <begin position="7"/>
        <end position="64"/>
    </location>
</feature>
<dbReference type="KEGG" id="nta:107802145"/>
<dbReference type="PaxDb" id="4097-A0A1S4AWK7"/>
<dbReference type="InterPro" id="IPR052160">
    <property type="entry name" value="Gypsy_RT_Integrase-like"/>
</dbReference>
<name>A0A1S4AWK7_TOBAC</name>
<dbReference type="InterPro" id="IPR041588">
    <property type="entry name" value="Integrase_H2C2"/>
</dbReference>
<gene>
    <name evidence="2" type="primary">LOC107802145</name>
</gene>